<sequence length="440" mass="49956">MVLVPYLKPQKERNAAVDRGYDITGMFYARLAGLYPDLEIGWRYWFFGSYQILVVVAYFYYVLAYVIANVIAIKYMDVELIGSTLCFGSYTYTYALIALTFYIKRSKIDKLLEIIGNELYIYQCPLSQKQLKIRNEETTRAKNFGRYSFFVPCLVALTHMSVVPAIHGFKGEYSSIVNGSAPINKYTPLPVWTPVQATSGMSFFVVFWCQLCPGFVEFLIFHGSCTFFVGVVCVLVSEIKILLESLNSITDRAKYLYHVKGGRGSDIDNLYDDPIYQQCMVDCLKENVKHHIKIKEFRNLFQDIISYCIFFIFGGAAVTISTPPYTILKIMESGDTDKLYSAGVVMMGHTFLSVYLLSRYCKFGQNFESENSKLLEAFYCTPWYNTNMDYRKILIIAMSNSQKTLQIKGSVVGVSLSAAAFLDVIKSSYSLLNFLATAGS</sequence>
<name>A0A1Q1NIP2_APOLU</name>
<feature type="transmembrane region" description="Helical" evidence="10">
    <location>
        <begin position="220"/>
        <end position="243"/>
    </location>
</feature>
<evidence type="ECO:0000256" key="7">
    <source>
        <dbReference type="ARBA" id="ARBA00023136"/>
    </source>
</evidence>
<reference evidence="12" key="4">
    <citation type="journal article" date="2021" name="Mol. Ecol. Resour.">
        <title>Apolygus lucorum genome provides insights into omnivorousness and mesophyll feeding.</title>
        <authorList>
            <person name="Liu Y."/>
            <person name="Liu H."/>
            <person name="Wang H."/>
            <person name="Huang T."/>
            <person name="Liu B."/>
            <person name="Yang B."/>
            <person name="Yin L."/>
            <person name="Li B."/>
            <person name="Zhang Y."/>
            <person name="Zhang S."/>
            <person name="Jiang F."/>
            <person name="Zhang X."/>
            <person name="Ren Y."/>
            <person name="Wang B."/>
            <person name="Wang S."/>
            <person name="Lu Y."/>
            <person name="Wu K."/>
            <person name="Fan W."/>
            <person name="Wang G."/>
        </authorList>
    </citation>
    <scope>NUCLEOTIDE SEQUENCE</scope>
    <source>
        <strain evidence="12">12Hb</strain>
    </source>
</reference>
<dbReference type="EMBL" id="KU958183">
    <property type="protein sequence ID" value="AQM56012.1"/>
    <property type="molecule type" value="mRNA"/>
</dbReference>
<organism evidence="11">
    <name type="scientific">Apolygus lucorum</name>
    <name type="common">Small green plant bug</name>
    <name type="synonym">Lygocoris lucorum</name>
    <dbReference type="NCBI Taxonomy" id="248454"/>
    <lineage>
        <taxon>Eukaryota</taxon>
        <taxon>Metazoa</taxon>
        <taxon>Ecdysozoa</taxon>
        <taxon>Arthropoda</taxon>
        <taxon>Hexapoda</taxon>
        <taxon>Insecta</taxon>
        <taxon>Pterygota</taxon>
        <taxon>Neoptera</taxon>
        <taxon>Paraneoptera</taxon>
        <taxon>Hemiptera</taxon>
        <taxon>Heteroptera</taxon>
        <taxon>Panheteroptera</taxon>
        <taxon>Cimicomorpha</taxon>
        <taxon>Miridae</taxon>
        <taxon>Mirini</taxon>
        <taxon>Apolygus</taxon>
    </lineage>
</organism>
<keyword evidence="9 10" id="KW-0807">Transducer</keyword>
<dbReference type="GO" id="GO:0005886">
    <property type="term" value="C:plasma membrane"/>
    <property type="evidence" value="ECO:0007669"/>
    <property type="project" value="UniProtKB-SubCell"/>
</dbReference>
<evidence type="ECO:0000256" key="9">
    <source>
        <dbReference type="ARBA" id="ARBA00023224"/>
    </source>
</evidence>
<dbReference type="AlphaFoldDB" id="A0A1Q1NIP2"/>
<keyword evidence="2" id="KW-1003">Cell membrane</keyword>
<reference evidence="11" key="1">
    <citation type="journal article" date="2016" name="Sci. Rep.">
        <title>Identification and expression analysis of an olfactory receptor gene family in green plant bug Apolygus lucorum (Meyer-Dur).</title>
        <authorList>
            <person name="An X.K."/>
            <person name="Sun L."/>
            <person name="Liu H.W."/>
            <person name="Liu D.F."/>
            <person name="Ding Y.X."/>
            <person name="Li L.M."/>
            <person name="Zhang Y.J."/>
            <person name="Guo Y.Y."/>
        </authorList>
    </citation>
    <scope>NUCLEOTIDE SEQUENCE</scope>
</reference>
<reference evidence="11" key="2">
    <citation type="submission" date="2016-03" db="EMBL/GenBank/DDBJ databases">
        <authorList>
            <person name="Ploux O."/>
        </authorList>
    </citation>
    <scope>NUCLEOTIDE SEQUENCE</scope>
</reference>
<feature type="transmembrane region" description="Helical" evidence="10">
    <location>
        <begin position="304"/>
        <end position="327"/>
    </location>
</feature>
<keyword evidence="8 10" id="KW-0675">Receptor</keyword>
<keyword evidence="3 10" id="KW-0716">Sensory transduction</keyword>
<dbReference type="InterPro" id="IPR004117">
    <property type="entry name" value="7tm6_olfct_rcpt"/>
</dbReference>
<evidence type="ECO:0000256" key="6">
    <source>
        <dbReference type="ARBA" id="ARBA00022989"/>
    </source>
</evidence>
<feature type="transmembrane region" description="Helical" evidence="10">
    <location>
        <begin position="339"/>
        <end position="357"/>
    </location>
</feature>
<evidence type="ECO:0000313" key="14">
    <source>
        <dbReference type="Proteomes" id="UP000466442"/>
    </source>
</evidence>
<evidence type="ECO:0000256" key="1">
    <source>
        <dbReference type="ARBA" id="ARBA00004651"/>
    </source>
</evidence>
<gene>
    <name evidence="11" type="primary">OR4</name>
    <name evidence="12" type="ORF">GE061_016239</name>
</gene>
<keyword evidence="7 10" id="KW-0472">Membrane</keyword>
<dbReference type="OrthoDB" id="6618364at2759"/>
<dbReference type="GO" id="GO:0005549">
    <property type="term" value="F:odorant binding"/>
    <property type="evidence" value="ECO:0007669"/>
    <property type="project" value="InterPro"/>
</dbReference>
<dbReference type="EMBL" id="MN657162">
    <property type="protein sequence ID" value="QQL94656.1"/>
    <property type="molecule type" value="mRNA"/>
</dbReference>
<keyword evidence="14" id="KW-1185">Reference proteome</keyword>
<evidence type="ECO:0000256" key="8">
    <source>
        <dbReference type="ARBA" id="ARBA00023170"/>
    </source>
</evidence>
<comment type="similarity">
    <text evidence="10">Belongs to the insect chemoreceptor superfamily. Heteromeric odorant receptor channel (TC 1.A.69) family.</text>
</comment>
<protein>
    <recommendedName>
        <fullName evidence="10">Odorant receptor</fullName>
    </recommendedName>
</protein>
<evidence type="ECO:0000256" key="2">
    <source>
        <dbReference type="ARBA" id="ARBA00022475"/>
    </source>
</evidence>
<feature type="transmembrane region" description="Helical" evidence="10">
    <location>
        <begin position="44"/>
        <end position="68"/>
    </location>
</feature>
<reference evidence="13" key="3">
    <citation type="submission" date="2019-11" db="EMBL/GenBank/DDBJ databases">
        <authorList>
            <person name="Wang G."/>
            <person name="Liu Y."/>
            <person name="Zhang S."/>
        </authorList>
    </citation>
    <scope>NUCLEOTIDE SEQUENCE</scope>
</reference>
<evidence type="ECO:0000256" key="4">
    <source>
        <dbReference type="ARBA" id="ARBA00022692"/>
    </source>
</evidence>
<dbReference type="GO" id="GO:0007165">
    <property type="term" value="P:signal transduction"/>
    <property type="evidence" value="ECO:0007669"/>
    <property type="project" value="UniProtKB-KW"/>
</dbReference>
<feature type="transmembrane region" description="Helical" evidence="10">
    <location>
        <begin position="80"/>
        <end position="103"/>
    </location>
</feature>
<proteinExistence type="evidence at transcript level"/>
<accession>A0A1Q1NIP2</accession>
<evidence type="ECO:0000313" key="11">
    <source>
        <dbReference type="EMBL" id="AQM56012.1"/>
    </source>
</evidence>
<evidence type="ECO:0000313" key="12">
    <source>
        <dbReference type="EMBL" id="KAF6207791.1"/>
    </source>
</evidence>
<keyword evidence="4 10" id="KW-0812">Transmembrane</keyword>
<comment type="subcellular location">
    <subcellularLocation>
        <location evidence="1 10">Cell membrane</location>
        <topology evidence="1 10">Multi-pass membrane protein</topology>
    </subcellularLocation>
</comment>
<evidence type="ECO:0000313" key="13">
    <source>
        <dbReference type="EMBL" id="QQL94656.1"/>
    </source>
</evidence>
<dbReference type="Pfam" id="PF02949">
    <property type="entry name" value="7tm_6"/>
    <property type="match status" value="1"/>
</dbReference>
<keyword evidence="5 10" id="KW-0552">Olfaction</keyword>
<dbReference type="Proteomes" id="UP000466442">
    <property type="component" value="Unassembled WGS sequence"/>
</dbReference>
<dbReference type="GO" id="GO:0004984">
    <property type="term" value="F:olfactory receptor activity"/>
    <property type="evidence" value="ECO:0007669"/>
    <property type="project" value="InterPro"/>
</dbReference>
<dbReference type="EMBL" id="WIXP02000007">
    <property type="protein sequence ID" value="KAF6207791.1"/>
    <property type="molecule type" value="Genomic_DNA"/>
</dbReference>
<evidence type="ECO:0000256" key="3">
    <source>
        <dbReference type="ARBA" id="ARBA00022606"/>
    </source>
</evidence>
<dbReference type="PANTHER" id="PTHR21137">
    <property type="entry name" value="ODORANT RECEPTOR"/>
    <property type="match status" value="1"/>
</dbReference>
<dbReference type="PANTHER" id="PTHR21137:SF35">
    <property type="entry name" value="ODORANT RECEPTOR 19A-RELATED"/>
    <property type="match status" value="1"/>
</dbReference>
<keyword evidence="6 10" id="KW-1133">Transmembrane helix</keyword>
<comment type="caution">
    <text evidence="10">Lacks conserved residue(s) required for the propagation of feature annotation.</text>
</comment>
<evidence type="ECO:0000256" key="10">
    <source>
        <dbReference type="RuleBase" id="RU351113"/>
    </source>
</evidence>
<feature type="transmembrane region" description="Helical" evidence="10">
    <location>
        <begin position="149"/>
        <end position="169"/>
    </location>
</feature>
<evidence type="ECO:0000256" key="5">
    <source>
        <dbReference type="ARBA" id="ARBA00022725"/>
    </source>
</evidence>